<keyword evidence="3" id="KW-1185">Reference proteome</keyword>
<feature type="compositionally biased region" description="Basic residues" evidence="1">
    <location>
        <begin position="52"/>
        <end position="65"/>
    </location>
</feature>
<sequence>MQNQTVLIDFIQNIGISLSFVPLVSHLTTLSLFHLSSKNLSTLTPLRPPAKEKRREKKGRKNLKA</sequence>
<evidence type="ECO:0000256" key="1">
    <source>
        <dbReference type="SAM" id="MobiDB-lite"/>
    </source>
</evidence>
<evidence type="ECO:0000313" key="3">
    <source>
        <dbReference type="Proteomes" id="UP001419268"/>
    </source>
</evidence>
<dbReference type="Proteomes" id="UP001419268">
    <property type="component" value="Unassembled WGS sequence"/>
</dbReference>
<gene>
    <name evidence="2" type="ORF">Scep_019165</name>
</gene>
<reference evidence="2 3" key="1">
    <citation type="submission" date="2024-01" db="EMBL/GenBank/DDBJ databases">
        <title>Genome assemblies of Stephania.</title>
        <authorList>
            <person name="Yang L."/>
        </authorList>
    </citation>
    <scope>NUCLEOTIDE SEQUENCE [LARGE SCALE GENOMIC DNA]</scope>
    <source>
        <strain evidence="2">JXDWG</strain>
        <tissue evidence="2">Leaf</tissue>
    </source>
</reference>
<organism evidence="2 3">
    <name type="scientific">Stephania cephalantha</name>
    <dbReference type="NCBI Taxonomy" id="152367"/>
    <lineage>
        <taxon>Eukaryota</taxon>
        <taxon>Viridiplantae</taxon>
        <taxon>Streptophyta</taxon>
        <taxon>Embryophyta</taxon>
        <taxon>Tracheophyta</taxon>
        <taxon>Spermatophyta</taxon>
        <taxon>Magnoliopsida</taxon>
        <taxon>Ranunculales</taxon>
        <taxon>Menispermaceae</taxon>
        <taxon>Menispermoideae</taxon>
        <taxon>Cissampelideae</taxon>
        <taxon>Stephania</taxon>
    </lineage>
</organism>
<proteinExistence type="predicted"/>
<dbReference type="EMBL" id="JBBNAG010000008">
    <property type="protein sequence ID" value="KAK9111646.1"/>
    <property type="molecule type" value="Genomic_DNA"/>
</dbReference>
<name>A0AAP0IBA9_9MAGN</name>
<evidence type="ECO:0000313" key="2">
    <source>
        <dbReference type="EMBL" id="KAK9111646.1"/>
    </source>
</evidence>
<accession>A0AAP0IBA9</accession>
<comment type="caution">
    <text evidence="2">The sequence shown here is derived from an EMBL/GenBank/DDBJ whole genome shotgun (WGS) entry which is preliminary data.</text>
</comment>
<protein>
    <submittedName>
        <fullName evidence="2">Uncharacterized protein</fullName>
    </submittedName>
</protein>
<dbReference type="AlphaFoldDB" id="A0AAP0IBA9"/>
<feature type="region of interest" description="Disordered" evidence="1">
    <location>
        <begin position="41"/>
        <end position="65"/>
    </location>
</feature>